<dbReference type="InterPro" id="IPR052179">
    <property type="entry name" value="DD-CPase-like"/>
</dbReference>
<dbReference type="PANTHER" id="PTHR34385:SF1">
    <property type="entry name" value="PEPTIDOGLYCAN L-ALANYL-D-GLUTAMATE ENDOPEPTIDASE CWLK"/>
    <property type="match status" value="1"/>
</dbReference>
<keyword evidence="3" id="KW-0378">Hydrolase</keyword>
<keyword evidence="1" id="KW-0812">Transmembrane</keyword>
<keyword evidence="3" id="KW-0121">Carboxypeptidase</keyword>
<feature type="domain" description="D-alanyl-D-alanine carboxypeptidase-like core" evidence="2">
    <location>
        <begin position="121"/>
        <end position="233"/>
    </location>
</feature>
<sequence length="306" mass="35021">MKKLGIIIIIVLIIFSGMSVYSLLTIFPNNFEIQVGKEKTQIKSTSGSKTRNLGDLSLNDSELEINGEVSNIDFTTKSIKDLTIKNNLSLVNYNHIVPKNFTNDIISINGIVPTSKNDMFLNSDVLKAVQALFNAANQEGYYNYYINSAYRDAEYQSELYNESQDKSYVAKPGYSEHETGLAVDIGYNQSADNNQGQWLANNAYKYGLILRYPSDKISITQISYESWHFRYVGVVHAQFMKENNLCLEEYIDYLQIHHSYHITLENGKSYSVFYKKEINNTLDVPKEKDYELSSDNDRGYILTVEE</sequence>
<dbReference type="InterPro" id="IPR009045">
    <property type="entry name" value="Zn_M74/Hedgehog-like"/>
</dbReference>
<dbReference type="KEGG" id="cbi:CLJ_B1034"/>
<dbReference type="PANTHER" id="PTHR34385">
    <property type="entry name" value="D-ALANYL-D-ALANINE CARBOXYPEPTIDASE"/>
    <property type="match status" value="1"/>
</dbReference>
<dbReference type="Pfam" id="PF02557">
    <property type="entry name" value="VanY"/>
    <property type="match status" value="1"/>
</dbReference>
<organism evidence="3 4">
    <name type="scientific">Clostridium botulinum (strain 657 / Type Ba4)</name>
    <dbReference type="NCBI Taxonomy" id="515621"/>
    <lineage>
        <taxon>Bacteria</taxon>
        <taxon>Bacillati</taxon>
        <taxon>Bacillota</taxon>
        <taxon>Clostridia</taxon>
        <taxon>Eubacteriales</taxon>
        <taxon>Clostridiaceae</taxon>
        <taxon>Clostridium</taxon>
    </lineage>
</organism>
<dbReference type="Gene3D" id="3.30.200.180">
    <property type="match status" value="1"/>
</dbReference>
<gene>
    <name evidence="3" type="ordered locus">CLJ_B1034</name>
</gene>
<evidence type="ECO:0000256" key="1">
    <source>
        <dbReference type="SAM" id="Phobius"/>
    </source>
</evidence>
<dbReference type="InterPro" id="IPR058193">
    <property type="entry name" value="VanY/YodJ_core_dom"/>
</dbReference>
<dbReference type="Proteomes" id="UP000002333">
    <property type="component" value="Chromosome"/>
</dbReference>
<dbReference type="EMBL" id="CP001083">
    <property type="protein sequence ID" value="ACQ51651.1"/>
    <property type="molecule type" value="Genomic_DNA"/>
</dbReference>
<dbReference type="CDD" id="cd14852">
    <property type="entry name" value="LD-carboxypeptidase"/>
    <property type="match status" value="1"/>
</dbReference>
<protein>
    <submittedName>
        <fullName evidence="3">Serine-type D-Ala-D-Ala carboxypeptidase</fullName>
    </submittedName>
</protein>
<evidence type="ECO:0000259" key="2">
    <source>
        <dbReference type="Pfam" id="PF02557"/>
    </source>
</evidence>
<dbReference type="AlphaFoldDB" id="A0A3F2ZYD4"/>
<reference evidence="4" key="2">
    <citation type="submission" date="2008-05" db="EMBL/GenBank/DDBJ databases">
        <title>Genome sequence of Clostridium botulinum Ba4 strain 657.</title>
        <authorList>
            <person name="Shrivastava S."/>
            <person name="Brown J.L."/>
            <person name="Bruce D."/>
            <person name="Detter C."/>
            <person name="Munk C."/>
            <person name="Smith L.A."/>
            <person name="Smith T.J."/>
            <person name="Sutton G."/>
            <person name="Brettin T.S."/>
        </authorList>
    </citation>
    <scope>NUCLEOTIDE SEQUENCE [LARGE SCALE GENOMIC DNA]</scope>
    <source>
        <strain evidence="4">657 / Type Ba4</strain>
    </source>
</reference>
<feature type="transmembrane region" description="Helical" evidence="1">
    <location>
        <begin position="6"/>
        <end position="27"/>
    </location>
</feature>
<dbReference type="GO" id="GO:0006508">
    <property type="term" value="P:proteolysis"/>
    <property type="evidence" value="ECO:0007669"/>
    <property type="project" value="InterPro"/>
</dbReference>
<evidence type="ECO:0000313" key="4">
    <source>
        <dbReference type="Proteomes" id="UP000002333"/>
    </source>
</evidence>
<dbReference type="SUPFAM" id="SSF55166">
    <property type="entry name" value="Hedgehog/DD-peptidase"/>
    <property type="match status" value="1"/>
</dbReference>
<evidence type="ECO:0000313" key="3">
    <source>
        <dbReference type="EMBL" id="ACQ51651.1"/>
    </source>
</evidence>
<proteinExistence type="predicted"/>
<reference evidence="3 4" key="1">
    <citation type="journal article" date="2007" name="PLoS ONE">
        <title>Analysis of the neurotoxin complex genes in Clostridium botulinum A1-A4 and B1 strains: BoNT/A3, /Ba4 and /B1 clusters are located within plasmids.</title>
        <authorList>
            <person name="Smith T.J."/>
            <person name="Hill K.K."/>
            <person name="Foley B.T."/>
            <person name="Detter J.C."/>
            <person name="Munk A.C."/>
            <person name="Bruce D.C."/>
            <person name="Doggett N.A."/>
            <person name="Smith L.A."/>
            <person name="Marks J.D."/>
            <person name="Xie G."/>
            <person name="Brettin T.S."/>
        </authorList>
    </citation>
    <scope>NUCLEOTIDE SEQUENCE [LARGE SCALE GENOMIC DNA]</scope>
    <source>
        <strain evidence="4">657 / Type Ba4</strain>
    </source>
</reference>
<keyword evidence="3" id="KW-0645">Protease</keyword>
<accession>A0A3F2ZYD4</accession>
<dbReference type="GO" id="GO:0004180">
    <property type="term" value="F:carboxypeptidase activity"/>
    <property type="evidence" value="ECO:0007669"/>
    <property type="project" value="UniProtKB-KW"/>
</dbReference>
<dbReference type="Gene3D" id="3.30.1380.10">
    <property type="match status" value="1"/>
</dbReference>
<name>A0A3F2ZYD4_CLOB6</name>
<dbReference type="RefSeq" id="WP_003360943.1">
    <property type="nucleotide sequence ID" value="NC_012658.1"/>
</dbReference>
<keyword evidence="1" id="KW-1133">Transmembrane helix</keyword>
<keyword evidence="1" id="KW-0472">Membrane</keyword>
<dbReference type="InterPro" id="IPR003709">
    <property type="entry name" value="VanY-like_core_dom"/>
</dbReference>